<dbReference type="RefSeq" id="WP_160145751.1">
    <property type="nucleotide sequence ID" value="NZ_BIFQ01000001.1"/>
</dbReference>
<dbReference type="GO" id="GO:0006006">
    <property type="term" value="P:glucose metabolic process"/>
    <property type="evidence" value="ECO:0007669"/>
    <property type="project" value="TreeGrafter"/>
</dbReference>
<dbReference type="OrthoDB" id="9795355at2"/>
<keyword evidence="2" id="KW-1185">Reference proteome</keyword>
<dbReference type="GO" id="GO:0030246">
    <property type="term" value="F:carbohydrate binding"/>
    <property type="evidence" value="ECO:0007669"/>
    <property type="project" value="InterPro"/>
</dbReference>
<dbReference type="PANTHER" id="PTHR10091:SF0">
    <property type="entry name" value="GALACTOSE MUTAROTASE"/>
    <property type="match status" value="1"/>
</dbReference>
<sequence length="345" mass="39739">MTTQHNNQNPFSAEISHDEELASTILSLTYEDPRDPARSMSISIAPDLGSNLYRFRVGKHEIIYCERDLLKQMAFTGDFVLWPLPNRIRDRRYSYQGHDYSLVDVDRPLGNYVLIHGLVYDRQWRYEQPVVEQDAASVTTYVDINKESDHWYEAYPFDSRLSLTYTLSRDGVHITYQVQNNGQQVLPFGFALHPYFSLLSGRQDTYVSLPAATVMEADEELLPTGRLLDVSGTMYSMFDLREPVPVGNLKLDHVYMDLQRGTPAIIDYRQHGLQLHISATDDFTHSVIYTATEKDNFFCLEHQTCSTDAINLHNQGEERRRMAHLLEVQPGASFQGTLKYHVKFS</sequence>
<dbReference type="AlphaFoldDB" id="A0A401ZC45"/>
<protein>
    <recommendedName>
        <fullName evidence="3">Aldose 1-epimerase</fullName>
    </recommendedName>
</protein>
<gene>
    <name evidence="1" type="ORF">KDAU_17890</name>
</gene>
<proteinExistence type="predicted"/>
<dbReference type="InterPro" id="IPR011013">
    <property type="entry name" value="Gal_mutarotase_sf_dom"/>
</dbReference>
<reference evidence="2" key="1">
    <citation type="submission" date="2018-12" db="EMBL/GenBank/DDBJ databases">
        <title>Tengunoibacter tsumagoiensis gen. nov., sp. nov., Dictyobacter kobayashii sp. nov., D. alpinus sp. nov., and D. joshuensis sp. nov. and description of Dictyobacteraceae fam. nov. within the order Ktedonobacterales isolated from Tengu-no-mugimeshi.</title>
        <authorList>
            <person name="Wang C.M."/>
            <person name="Zheng Y."/>
            <person name="Sakai Y."/>
            <person name="Toyoda A."/>
            <person name="Minakuchi Y."/>
            <person name="Abe K."/>
            <person name="Yokota A."/>
            <person name="Yabe S."/>
        </authorList>
    </citation>
    <scope>NUCLEOTIDE SEQUENCE [LARGE SCALE GENOMIC DNA]</scope>
    <source>
        <strain evidence="2">S-27</strain>
    </source>
</reference>
<dbReference type="EMBL" id="BIFQ01000001">
    <property type="protein sequence ID" value="GCE04460.1"/>
    <property type="molecule type" value="Genomic_DNA"/>
</dbReference>
<evidence type="ECO:0000313" key="1">
    <source>
        <dbReference type="EMBL" id="GCE04460.1"/>
    </source>
</evidence>
<dbReference type="Gene3D" id="2.70.98.10">
    <property type="match status" value="1"/>
</dbReference>
<organism evidence="1 2">
    <name type="scientific">Dictyobacter aurantiacus</name>
    <dbReference type="NCBI Taxonomy" id="1936993"/>
    <lineage>
        <taxon>Bacteria</taxon>
        <taxon>Bacillati</taxon>
        <taxon>Chloroflexota</taxon>
        <taxon>Ktedonobacteria</taxon>
        <taxon>Ktedonobacterales</taxon>
        <taxon>Dictyobacteraceae</taxon>
        <taxon>Dictyobacter</taxon>
    </lineage>
</organism>
<dbReference type="InterPro" id="IPR008183">
    <property type="entry name" value="Aldose_1/G6P_1-epimerase"/>
</dbReference>
<accession>A0A401ZC45</accession>
<dbReference type="Proteomes" id="UP000287224">
    <property type="component" value="Unassembled WGS sequence"/>
</dbReference>
<dbReference type="SUPFAM" id="SSF74650">
    <property type="entry name" value="Galactose mutarotase-like"/>
    <property type="match status" value="1"/>
</dbReference>
<dbReference type="GO" id="GO:0033499">
    <property type="term" value="P:galactose catabolic process via UDP-galactose, Leloir pathway"/>
    <property type="evidence" value="ECO:0007669"/>
    <property type="project" value="TreeGrafter"/>
</dbReference>
<dbReference type="Pfam" id="PF01263">
    <property type="entry name" value="Aldose_epim"/>
    <property type="match status" value="1"/>
</dbReference>
<dbReference type="GO" id="GO:0004034">
    <property type="term" value="F:aldose 1-epimerase activity"/>
    <property type="evidence" value="ECO:0007669"/>
    <property type="project" value="TreeGrafter"/>
</dbReference>
<evidence type="ECO:0008006" key="3">
    <source>
        <dbReference type="Google" id="ProtNLM"/>
    </source>
</evidence>
<name>A0A401ZC45_9CHLR</name>
<dbReference type="CDD" id="cd01081">
    <property type="entry name" value="Aldose_epim"/>
    <property type="match status" value="1"/>
</dbReference>
<comment type="caution">
    <text evidence="1">The sequence shown here is derived from an EMBL/GenBank/DDBJ whole genome shotgun (WGS) entry which is preliminary data.</text>
</comment>
<dbReference type="PANTHER" id="PTHR10091">
    <property type="entry name" value="ALDOSE-1-EPIMERASE"/>
    <property type="match status" value="1"/>
</dbReference>
<evidence type="ECO:0000313" key="2">
    <source>
        <dbReference type="Proteomes" id="UP000287224"/>
    </source>
</evidence>
<dbReference type="InterPro" id="IPR014718">
    <property type="entry name" value="GH-type_carb-bd"/>
</dbReference>